<dbReference type="Gene3D" id="3.40.50.1820">
    <property type="entry name" value="alpha/beta hydrolase"/>
    <property type="match status" value="1"/>
</dbReference>
<dbReference type="EMBL" id="JAOYFC010000002">
    <property type="protein sequence ID" value="MCV6824915.1"/>
    <property type="molecule type" value="Genomic_DNA"/>
</dbReference>
<comment type="caution">
    <text evidence="2">The sequence shown here is derived from an EMBL/GenBank/DDBJ whole genome shotgun (WGS) entry which is preliminary data.</text>
</comment>
<organism evidence="2 3">
    <name type="scientific">Halocynthiibacter halioticoli</name>
    <dbReference type="NCBI Taxonomy" id="2986804"/>
    <lineage>
        <taxon>Bacteria</taxon>
        <taxon>Pseudomonadati</taxon>
        <taxon>Pseudomonadota</taxon>
        <taxon>Alphaproteobacteria</taxon>
        <taxon>Rhodobacterales</taxon>
        <taxon>Paracoccaceae</taxon>
        <taxon>Halocynthiibacter</taxon>
    </lineage>
</organism>
<keyword evidence="2" id="KW-0378">Hydrolase</keyword>
<dbReference type="PANTHER" id="PTHR11614">
    <property type="entry name" value="PHOSPHOLIPASE-RELATED"/>
    <property type="match status" value="1"/>
</dbReference>
<dbReference type="InterPro" id="IPR029058">
    <property type="entry name" value="AB_hydrolase_fold"/>
</dbReference>
<sequence>MNNAPLFDEVIDESEAGTASWVTTEDNIRLRVCHWNSDAPKGTILVLPGRAEFIEKYIPVAHRLAKAGYAVASLDWRGQGLSDRSTPKGSVLGHIDSYASYQNDVNALLQHTEAQELPKPIFVLAHSMGGMIALRSLHNGFKPRAICFSAPMWKVKVATLLRPLVWLVGTIAELIGKTMFRLPGTSTRHYTLSAPFEDNKLTTNAEVFASIARTLRKHPELEVGGPSLGWLRASQHESTILAKIPTPNIPALILLGGRERIVDMAPVLKRVAQWPNSKTHQFDAAEHEVLMEVPEIADQAFERVIEFFDSFSED</sequence>
<dbReference type="InterPro" id="IPR022742">
    <property type="entry name" value="Hydrolase_4"/>
</dbReference>
<dbReference type="Proteomes" id="UP001208041">
    <property type="component" value="Unassembled WGS sequence"/>
</dbReference>
<feature type="domain" description="Serine aminopeptidase S33" evidence="1">
    <location>
        <begin position="39"/>
        <end position="292"/>
    </location>
</feature>
<evidence type="ECO:0000313" key="3">
    <source>
        <dbReference type="Proteomes" id="UP001208041"/>
    </source>
</evidence>
<dbReference type="Pfam" id="PF12146">
    <property type="entry name" value="Hydrolase_4"/>
    <property type="match status" value="1"/>
</dbReference>
<evidence type="ECO:0000259" key="1">
    <source>
        <dbReference type="Pfam" id="PF12146"/>
    </source>
</evidence>
<proteinExistence type="predicted"/>
<dbReference type="InterPro" id="IPR051044">
    <property type="entry name" value="MAG_DAG_Lipase"/>
</dbReference>
<evidence type="ECO:0000313" key="2">
    <source>
        <dbReference type="EMBL" id="MCV6824915.1"/>
    </source>
</evidence>
<protein>
    <submittedName>
        <fullName evidence="2">Alpha/beta hydrolase</fullName>
    </submittedName>
</protein>
<gene>
    <name evidence="2" type="ORF">OH136_10140</name>
</gene>
<accession>A0AAE3J1C8</accession>
<name>A0AAE3J1C8_9RHOB</name>
<reference evidence="2" key="1">
    <citation type="submission" date="2022-10" db="EMBL/GenBank/DDBJ databases">
        <authorList>
            <person name="Yue Y."/>
        </authorList>
    </citation>
    <scope>NUCLEOTIDE SEQUENCE</scope>
    <source>
        <strain evidence="2">Z654</strain>
    </source>
</reference>
<dbReference type="RefSeq" id="WP_263953764.1">
    <property type="nucleotide sequence ID" value="NZ_JAOYFC010000002.1"/>
</dbReference>
<dbReference type="GO" id="GO:0016787">
    <property type="term" value="F:hydrolase activity"/>
    <property type="evidence" value="ECO:0007669"/>
    <property type="project" value="UniProtKB-KW"/>
</dbReference>
<dbReference type="SUPFAM" id="SSF53474">
    <property type="entry name" value="alpha/beta-Hydrolases"/>
    <property type="match status" value="1"/>
</dbReference>
<keyword evidence="3" id="KW-1185">Reference proteome</keyword>
<dbReference type="AlphaFoldDB" id="A0AAE3J1C8"/>